<dbReference type="Gene3D" id="3.20.20.10">
    <property type="entry name" value="Alanine racemase"/>
    <property type="match status" value="1"/>
</dbReference>
<dbReference type="GO" id="GO:0009089">
    <property type="term" value="P:lysine biosynthetic process via diaminopimelate"/>
    <property type="evidence" value="ECO:0007669"/>
    <property type="project" value="TreeGrafter"/>
</dbReference>
<evidence type="ECO:0000256" key="1">
    <source>
        <dbReference type="ARBA" id="ARBA00001933"/>
    </source>
</evidence>
<evidence type="ECO:0000256" key="2">
    <source>
        <dbReference type="ARBA" id="ARBA00022898"/>
    </source>
</evidence>
<protein>
    <submittedName>
        <fullName evidence="3">Diaminopimelate decarboxylase</fullName>
        <ecNumber evidence="3">4.1.1.20</ecNumber>
    </submittedName>
</protein>
<comment type="cofactor">
    <cofactor evidence="1">
        <name>pyridoxal 5'-phosphate</name>
        <dbReference type="ChEBI" id="CHEBI:597326"/>
    </cofactor>
</comment>
<dbReference type="AlphaFoldDB" id="A0A2X1BEE1"/>
<dbReference type="SUPFAM" id="SSF51419">
    <property type="entry name" value="PLP-binding barrel"/>
    <property type="match status" value="1"/>
</dbReference>
<dbReference type="EC" id="4.1.1.20" evidence="3"/>
<organism evidence="3 4">
    <name type="scientific">Brevundimonas vesicularis</name>
    <name type="common">Pseudomonas vesicularis</name>
    <dbReference type="NCBI Taxonomy" id="41276"/>
    <lineage>
        <taxon>Bacteria</taxon>
        <taxon>Pseudomonadati</taxon>
        <taxon>Pseudomonadota</taxon>
        <taxon>Alphaproteobacteria</taxon>
        <taxon>Caulobacterales</taxon>
        <taxon>Caulobacteraceae</taxon>
        <taxon>Brevundimonas</taxon>
    </lineage>
</organism>
<dbReference type="PANTHER" id="PTHR43727:SF2">
    <property type="entry name" value="GROUP IV DECARBOXYLASE"/>
    <property type="match status" value="1"/>
</dbReference>
<sequence>MSKAAYWAWLDGAKVQGIALHDLVEQYGSPLYVYDGNEIRARLLAYQQAALQAKIHYAVKANSNLSLLAKMAQWGRRFRYCVIGRIAAGTNGRR</sequence>
<gene>
    <name evidence="3" type="primary">lysA_1</name>
    <name evidence="3" type="ORF">NCTC11166_01781</name>
</gene>
<reference evidence="3 4" key="1">
    <citation type="submission" date="2018-06" db="EMBL/GenBank/DDBJ databases">
        <authorList>
            <consortium name="Pathogen Informatics"/>
            <person name="Doyle S."/>
        </authorList>
    </citation>
    <scope>NUCLEOTIDE SEQUENCE [LARGE SCALE GENOMIC DNA]</scope>
    <source>
        <strain evidence="3 4">NCTC11166</strain>
    </source>
</reference>
<name>A0A2X1BEE1_BREVE</name>
<dbReference type="RefSeq" id="WP_146756722.1">
    <property type="nucleotide sequence ID" value="NZ_UAQP01000007.1"/>
</dbReference>
<dbReference type="InterPro" id="IPR029066">
    <property type="entry name" value="PLP-binding_barrel"/>
</dbReference>
<accession>A0A2X1BEE1</accession>
<dbReference type="Proteomes" id="UP000251186">
    <property type="component" value="Unassembled WGS sequence"/>
</dbReference>
<keyword evidence="2" id="KW-0663">Pyridoxal phosphate</keyword>
<proteinExistence type="predicted"/>
<dbReference type="EMBL" id="UAQP01000007">
    <property type="protein sequence ID" value="SPU54409.1"/>
    <property type="molecule type" value="Genomic_DNA"/>
</dbReference>
<keyword evidence="3" id="KW-0456">Lyase</keyword>
<dbReference type="PANTHER" id="PTHR43727">
    <property type="entry name" value="DIAMINOPIMELATE DECARBOXYLASE"/>
    <property type="match status" value="1"/>
</dbReference>
<evidence type="ECO:0000313" key="3">
    <source>
        <dbReference type="EMBL" id="SPU54409.1"/>
    </source>
</evidence>
<evidence type="ECO:0000313" key="4">
    <source>
        <dbReference type="Proteomes" id="UP000251186"/>
    </source>
</evidence>
<dbReference type="GO" id="GO:0008836">
    <property type="term" value="F:diaminopimelate decarboxylase activity"/>
    <property type="evidence" value="ECO:0007669"/>
    <property type="project" value="UniProtKB-EC"/>
</dbReference>